<accession>A0A8X6PXQ9</accession>
<gene>
    <name evidence="1" type="primary">AVEN_95388_1</name>
    <name evidence="1" type="ORF">NPIL_279251</name>
</gene>
<dbReference type="EMBL" id="BMAW01119799">
    <property type="protein sequence ID" value="GFT86493.1"/>
    <property type="molecule type" value="Genomic_DNA"/>
</dbReference>
<proteinExistence type="predicted"/>
<dbReference type="OrthoDB" id="6412840at2759"/>
<keyword evidence="2" id="KW-1185">Reference proteome</keyword>
<comment type="caution">
    <text evidence="1">The sequence shown here is derived from an EMBL/GenBank/DDBJ whole genome shotgun (WGS) entry which is preliminary data.</text>
</comment>
<evidence type="ECO:0000313" key="1">
    <source>
        <dbReference type="EMBL" id="GFT86493.1"/>
    </source>
</evidence>
<reference evidence="1" key="1">
    <citation type="submission" date="2020-08" db="EMBL/GenBank/DDBJ databases">
        <title>Multicomponent nature underlies the extraordinary mechanical properties of spider dragline silk.</title>
        <authorList>
            <person name="Kono N."/>
            <person name="Nakamura H."/>
            <person name="Mori M."/>
            <person name="Yoshida Y."/>
            <person name="Ohtoshi R."/>
            <person name="Malay A.D."/>
            <person name="Moran D.A.P."/>
            <person name="Tomita M."/>
            <person name="Numata K."/>
            <person name="Arakawa K."/>
        </authorList>
    </citation>
    <scope>NUCLEOTIDE SEQUENCE</scope>
</reference>
<dbReference type="AlphaFoldDB" id="A0A8X6PXQ9"/>
<sequence length="156" mass="17910">MAHTISTEEEFADDLLDFVMNESLTNQRFHRNLKQQRTSSPFTNEIRILVRRYLEQHEVEVKNIFNTLVGFGNLSEDFKDYAVAMANILVQRGYKENDLVEFCALITKLAILAFMNNFKHCITPAGTVIVSVIKHFKAAGQFTSDHWAKLGKVQLN</sequence>
<protein>
    <submittedName>
        <fullName evidence="1">Uncharacterized protein</fullName>
    </submittedName>
</protein>
<dbReference type="Proteomes" id="UP000887013">
    <property type="component" value="Unassembled WGS sequence"/>
</dbReference>
<organism evidence="1 2">
    <name type="scientific">Nephila pilipes</name>
    <name type="common">Giant wood spider</name>
    <name type="synonym">Nephila maculata</name>
    <dbReference type="NCBI Taxonomy" id="299642"/>
    <lineage>
        <taxon>Eukaryota</taxon>
        <taxon>Metazoa</taxon>
        <taxon>Ecdysozoa</taxon>
        <taxon>Arthropoda</taxon>
        <taxon>Chelicerata</taxon>
        <taxon>Arachnida</taxon>
        <taxon>Araneae</taxon>
        <taxon>Araneomorphae</taxon>
        <taxon>Entelegynae</taxon>
        <taxon>Araneoidea</taxon>
        <taxon>Nephilidae</taxon>
        <taxon>Nephila</taxon>
    </lineage>
</organism>
<evidence type="ECO:0000313" key="2">
    <source>
        <dbReference type="Proteomes" id="UP000887013"/>
    </source>
</evidence>
<name>A0A8X6PXQ9_NEPPI</name>